<protein>
    <submittedName>
        <fullName evidence="2">Uncharacterized protein</fullName>
    </submittedName>
</protein>
<feature type="region of interest" description="Disordered" evidence="1">
    <location>
        <begin position="138"/>
        <end position="161"/>
    </location>
</feature>
<dbReference type="Proteomes" id="UP000077684">
    <property type="component" value="Unassembled WGS sequence"/>
</dbReference>
<organism evidence="2 3">
    <name type="scientific">Tilletia controversa</name>
    <name type="common">dwarf bunt fungus</name>
    <dbReference type="NCBI Taxonomy" id="13291"/>
    <lineage>
        <taxon>Eukaryota</taxon>
        <taxon>Fungi</taxon>
        <taxon>Dikarya</taxon>
        <taxon>Basidiomycota</taxon>
        <taxon>Ustilaginomycotina</taxon>
        <taxon>Exobasidiomycetes</taxon>
        <taxon>Tilletiales</taxon>
        <taxon>Tilletiaceae</taxon>
        <taxon>Tilletia</taxon>
    </lineage>
</organism>
<reference evidence="2" key="1">
    <citation type="submission" date="2016-04" db="EMBL/GenBank/DDBJ databases">
        <authorList>
            <person name="Nguyen H.D."/>
            <person name="Samba Siva P."/>
            <person name="Cullis J."/>
            <person name="Levesque C.A."/>
            <person name="Hambleton S."/>
        </authorList>
    </citation>
    <scope>NUCLEOTIDE SEQUENCE</scope>
    <source>
        <strain evidence="2">DAOMC 236426</strain>
    </source>
</reference>
<feature type="compositionally biased region" description="Gly residues" evidence="1">
    <location>
        <begin position="304"/>
        <end position="317"/>
    </location>
</feature>
<reference evidence="2" key="2">
    <citation type="journal article" date="2019" name="IMA Fungus">
        <title>Genome sequencing and comparison of five Tilletia species to identify candidate genes for the detection of regulated species infecting wheat.</title>
        <authorList>
            <person name="Nguyen H.D.T."/>
            <person name="Sultana T."/>
            <person name="Kesanakurti P."/>
            <person name="Hambleton S."/>
        </authorList>
    </citation>
    <scope>NUCLEOTIDE SEQUENCE</scope>
    <source>
        <strain evidence="2">DAOMC 236426</strain>
    </source>
</reference>
<feature type="region of interest" description="Disordered" evidence="1">
    <location>
        <begin position="179"/>
        <end position="214"/>
    </location>
</feature>
<accession>A0A8X7MP59</accession>
<feature type="compositionally biased region" description="Polar residues" evidence="1">
    <location>
        <begin position="179"/>
        <end position="201"/>
    </location>
</feature>
<evidence type="ECO:0000256" key="1">
    <source>
        <dbReference type="SAM" id="MobiDB-lite"/>
    </source>
</evidence>
<dbReference type="EMBL" id="LWDE02001021">
    <property type="protein sequence ID" value="KAE8242857.1"/>
    <property type="molecule type" value="Genomic_DNA"/>
</dbReference>
<comment type="caution">
    <text evidence="2">The sequence shown here is derived from an EMBL/GenBank/DDBJ whole genome shotgun (WGS) entry which is preliminary data.</text>
</comment>
<proteinExistence type="predicted"/>
<evidence type="ECO:0000313" key="3">
    <source>
        <dbReference type="Proteomes" id="UP000077684"/>
    </source>
</evidence>
<dbReference type="AlphaFoldDB" id="A0A8X7MP59"/>
<feature type="region of interest" description="Disordered" evidence="1">
    <location>
        <begin position="89"/>
        <end position="124"/>
    </location>
</feature>
<feature type="region of interest" description="Disordered" evidence="1">
    <location>
        <begin position="233"/>
        <end position="335"/>
    </location>
</feature>
<feature type="compositionally biased region" description="Polar residues" evidence="1">
    <location>
        <begin position="239"/>
        <end position="256"/>
    </location>
</feature>
<evidence type="ECO:0000313" key="2">
    <source>
        <dbReference type="EMBL" id="KAE8242857.1"/>
    </source>
</evidence>
<keyword evidence="3" id="KW-1185">Reference proteome</keyword>
<sequence>MASFAPTLIAPAPCRPIPLVRNRHHAHHHSRYQRLSSSNIITTPPIAASSSSTSASPLYHPYSPSSASAAAAAAAASLASAFVFPNRPSASAGTGSGRHSSSAGRHSRPGSLSPDYHNKENGGSVSLTSAFLTAASPPSVLSSLPEKPHGDDDLSSSTDTVIIDHDLTPTRRLMQSFSASMNNGSDNEPSGSTRNDATPQQRQHEQDPSRSADPKRISLSFLEVPASASSLHTLTSSAQTNNSSPALSDSHPFSRNPTTTPPPSSSALGENMISNTPLHPSLIPPSPIPRRLTRNPFARSLSQGGYGLGVGGNGSGESLGSHPAPPPAPMRSASEYTYPTHDASLIINEPVSRFSLDTIGIGLMDLEFDSLLNMAADDGGRELLRVERERRKRSFEMHD</sequence>
<feature type="compositionally biased region" description="Basic and acidic residues" evidence="1">
    <location>
        <begin position="202"/>
        <end position="214"/>
    </location>
</feature>
<name>A0A8X7MP59_9BASI</name>
<feature type="compositionally biased region" description="Low complexity" evidence="1">
    <location>
        <begin position="89"/>
        <end position="104"/>
    </location>
</feature>
<gene>
    <name evidence="2" type="ORF">A4X06_0g6721</name>
</gene>